<accession>W9Z126</accession>
<evidence type="ECO:0000256" key="1">
    <source>
        <dbReference type="SAM" id="Phobius"/>
    </source>
</evidence>
<dbReference type="eggNOG" id="ENOG502SK62">
    <property type="taxonomic scope" value="Eukaryota"/>
</dbReference>
<organism evidence="2 3">
    <name type="scientific">Capronia coronata CBS 617.96</name>
    <dbReference type="NCBI Taxonomy" id="1182541"/>
    <lineage>
        <taxon>Eukaryota</taxon>
        <taxon>Fungi</taxon>
        <taxon>Dikarya</taxon>
        <taxon>Ascomycota</taxon>
        <taxon>Pezizomycotina</taxon>
        <taxon>Eurotiomycetes</taxon>
        <taxon>Chaetothyriomycetidae</taxon>
        <taxon>Chaetothyriales</taxon>
        <taxon>Herpotrichiellaceae</taxon>
        <taxon>Capronia</taxon>
    </lineage>
</organism>
<keyword evidence="1" id="KW-0472">Membrane</keyword>
<keyword evidence="1" id="KW-0812">Transmembrane</keyword>
<keyword evidence="3" id="KW-1185">Reference proteome</keyword>
<dbReference type="AlphaFoldDB" id="W9Z126"/>
<reference evidence="2 3" key="1">
    <citation type="submission" date="2013-03" db="EMBL/GenBank/DDBJ databases">
        <title>The Genome Sequence of Capronia coronata CBS 617.96.</title>
        <authorList>
            <consortium name="The Broad Institute Genomics Platform"/>
            <person name="Cuomo C."/>
            <person name="de Hoog S."/>
            <person name="Gorbushina A."/>
            <person name="Walker B."/>
            <person name="Young S.K."/>
            <person name="Zeng Q."/>
            <person name="Gargeya S."/>
            <person name="Fitzgerald M."/>
            <person name="Haas B."/>
            <person name="Abouelleil A."/>
            <person name="Allen A.W."/>
            <person name="Alvarado L."/>
            <person name="Arachchi H.M."/>
            <person name="Berlin A.M."/>
            <person name="Chapman S.B."/>
            <person name="Gainer-Dewar J."/>
            <person name="Goldberg J."/>
            <person name="Griggs A."/>
            <person name="Gujja S."/>
            <person name="Hansen M."/>
            <person name="Howarth C."/>
            <person name="Imamovic A."/>
            <person name="Ireland A."/>
            <person name="Larimer J."/>
            <person name="McCowan C."/>
            <person name="Murphy C."/>
            <person name="Pearson M."/>
            <person name="Poon T.W."/>
            <person name="Priest M."/>
            <person name="Roberts A."/>
            <person name="Saif S."/>
            <person name="Shea T."/>
            <person name="Sisk P."/>
            <person name="Sykes S."/>
            <person name="Wortman J."/>
            <person name="Nusbaum C."/>
            <person name="Birren B."/>
        </authorList>
    </citation>
    <scope>NUCLEOTIDE SEQUENCE [LARGE SCALE GENOMIC DNA]</scope>
    <source>
        <strain evidence="2 3">CBS 617.96</strain>
    </source>
</reference>
<gene>
    <name evidence="2" type="ORF">A1O1_00401</name>
</gene>
<dbReference type="RefSeq" id="XP_007719510.1">
    <property type="nucleotide sequence ID" value="XM_007721320.1"/>
</dbReference>
<dbReference type="Proteomes" id="UP000019484">
    <property type="component" value="Unassembled WGS sequence"/>
</dbReference>
<proteinExistence type="predicted"/>
<dbReference type="EMBL" id="AMWN01000001">
    <property type="protein sequence ID" value="EXJ95281.1"/>
    <property type="molecule type" value="Genomic_DNA"/>
</dbReference>
<sequence>MAIFRTLRRLRPAGRNNGDATSKLIRELWRISDDLDAYQVQSYKEHARDCRKVKDDPAVPCSNVAQIVNLCDSVNDRLLLPLDDAYKELWLQYAPDPLKPQIQDKSVQQAIEYAIQLCYFVSLRQLRRGPQRLQDVLLHRLYSCTSVGPDLVLKDDFHEKNLTRRAGIKIRYTSDLTNHLQLSGKQLFVFRHGTVLKAYAEDGTRSNVYPPGFLSETQATIDLLFPVSEGRMARRRARLSEKHFADLEVGPLMTQDGEPERNLSRYIFWGHRLAAIDDLYQSSRPSRLKQWYFDRRDKTSFTTFWFALWAFVIAVVFGLISSVTAIMQTWKAFHP</sequence>
<feature type="transmembrane region" description="Helical" evidence="1">
    <location>
        <begin position="304"/>
        <end position="327"/>
    </location>
</feature>
<comment type="caution">
    <text evidence="2">The sequence shown here is derived from an EMBL/GenBank/DDBJ whole genome shotgun (WGS) entry which is preliminary data.</text>
</comment>
<dbReference type="HOGENOM" id="CLU_053383_0_0_1"/>
<evidence type="ECO:0000313" key="3">
    <source>
        <dbReference type="Proteomes" id="UP000019484"/>
    </source>
</evidence>
<dbReference type="OrthoDB" id="5428890at2759"/>
<protein>
    <submittedName>
        <fullName evidence="2">Uncharacterized protein</fullName>
    </submittedName>
</protein>
<keyword evidence="1" id="KW-1133">Transmembrane helix</keyword>
<dbReference type="GeneID" id="19155309"/>
<evidence type="ECO:0000313" key="2">
    <source>
        <dbReference type="EMBL" id="EXJ95281.1"/>
    </source>
</evidence>
<name>W9Z126_9EURO</name>